<keyword evidence="11" id="KW-0496">Mitochondrion</keyword>
<keyword evidence="6" id="KW-0813">Transport</keyword>
<evidence type="ECO:0000256" key="2">
    <source>
        <dbReference type="ARBA" id="ARBA00004443"/>
    </source>
</evidence>
<keyword evidence="12" id="KW-0472">Membrane</keyword>
<protein>
    <recommendedName>
        <fullName evidence="5">NADH dehydrogenase [ubiquinone] 1 alpha subcomplex subunit 7</fullName>
    </recommendedName>
    <alternativeName>
        <fullName evidence="14">Complex I-B14.5a</fullName>
    </alternativeName>
    <alternativeName>
        <fullName evidence="13">NADH-ubiquinone oxidoreductase subunit B14.5a</fullName>
    </alternativeName>
</protein>
<evidence type="ECO:0000256" key="3">
    <source>
        <dbReference type="ARBA" id="ARBA00005482"/>
    </source>
</evidence>
<evidence type="ECO:0000256" key="10">
    <source>
        <dbReference type="ARBA" id="ARBA00022990"/>
    </source>
</evidence>
<evidence type="ECO:0000313" key="16">
    <source>
        <dbReference type="Proteomes" id="UP000827092"/>
    </source>
</evidence>
<dbReference type="GO" id="GO:0006120">
    <property type="term" value="P:mitochondrial electron transport, NADH to ubiquinone"/>
    <property type="evidence" value="ECO:0007669"/>
    <property type="project" value="TreeGrafter"/>
</dbReference>
<evidence type="ECO:0000256" key="7">
    <source>
        <dbReference type="ARBA" id="ARBA00022660"/>
    </source>
</evidence>
<dbReference type="Pfam" id="PF07347">
    <property type="entry name" value="CI-B14_5a"/>
    <property type="match status" value="1"/>
</dbReference>
<organism evidence="15 16">
    <name type="scientific">Oedothorax gibbosus</name>
    <dbReference type="NCBI Taxonomy" id="931172"/>
    <lineage>
        <taxon>Eukaryota</taxon>
        <taxon>Metazoa</taxon>
        <taxon>Ecdysozoa</taxon>
        <taxon>Arthropoda</taxon>
        <taxon>Chelicerata</taxon>
        <taxon>Arachnida</taxon>
        <taxon>Araneae</taxon>
        <taxon>Araneomorphae</taxon>
        <taxon>Entelegynae</taxon>
        <taxon>Araneoidea</taxon>
        <taxon>Linyphiidae</taxon>
        <taxon>Erigoninae</taxon>
        <taxon>Oedothorax</taxon>
    </lineage>
</organism>
<evidence type="ECO:0000256" key="9">
    <source>
        <dbReference type="ARBA" id="ARBA00022982"/>
    </source>
</evidence>
<name>A0AAV6TYN7_9ARAC</name>
<comment type="subunit">
    <text evidence="4">Complex I is composed of 45 different subunits.</text>
</comment>
<evidence type="ECO:0000256" key="4">
    <source>
        <dbReference type="ARBA" id="ARBA00011533"/>
    </source>
</evidence>
<keyword evidence="9" id="KW-0249">Electron transport</keyword>
<comment type="function">
    <text evidence="1">Accessory subunit of the mitochondrial membrane respiratory chain NADH dehydrogenase (Complex I), that is believed not to be involved in catalysis. Complex I functions in the transfer of electrons from NADH to the respiratory chain. The immediate electron acceptor for the enzyme is believed to be ubiquinone.</text>
</comment>
<dbReference type="GO" id="GO:0005743">
    <property type="term" value="C:mitochondrial inner membrane"/>
    <property type="evidence" value="ECO:0007669"/>
    <property type="project" value="UniProtKB-SubCell"/>
</dbReference>
<keyword evidence="10" id="KW-0007">Acetylation</keyword>
<dbReference type="EMBL" id="JAFNEN010000882">
    <property type="protein sequence ID" value="KAG8176435.1"/>
    <property type="molecule type" value="Genomic_DNA"/>
</dbReference>
<comment type="caution">
    <text evidence="15">The sequence shown here is derived from an EMBL/GenBank/DDBJ whole genome shotgun (WGS) entry which is preliminary data.</text>
</comment>
<gene>
    <name evidence="15" type="ORF">JTE90_026653</name>
</gene>
<evidence type="ECO:0000256" key="1">
    <source>
        <dbReference type="ARBA" id="ARBA00003195"/>
    </source>
</evidence>
<dbReference type="InterPro" id="IPR009947">
    <property type="entry name" value="NDUA7"/>
</dbReference>
<evidence type="ECO:0000256" key="14">
    <source>
        <dbReference type="ARBA" id="ARBA00033401"/>
    </source>
</evidence>
<reference evidence="15 16" key="1">
    <citation type="journal article" date="2022" name="Nat. Ecol. Evol.">
        <title>A masculinizing supergene underlies an exaggerated male reproductive morph in a spider.</title>
        <authorList>
            <person name="Hendrickx F."/>
            <person name="De Corte Z."/>
            <person name="Sonet G."/>
            <person name="Van Belleghem S.M."/>
            <person name="Kostlbacher S."/>
            <person name="Vangestel C."/>
        </authorList>
    </citation>
    <scope>NUCLEOTIDE SEQUENCE [LARGE SCALE GENOMIC DNA]</scope>
    <source>
        <strain evidence="15">W744_W776</strain>
    </source>
</reference>
<proteinExistence type="inferred from homology"/>
<keyword evidence="7" id="KW-0679">Respiratory chain</keyword>
<evidence type="ECO:0000256" key="12">
    <source>
        <dbReference type="ARBA" id="ARBA00023136"/>
    </source>
</evidence>
<dbReference type="Proteomes" id="UP000827092">
    <property type="component" value="Unassembled WGS sequence"/>
</dbReference>
<dbReference type="PANTHER" id="PTHR12485">
    <property type="entry name" value="NADH-UBIQUINONE OXIDOREDUCTASE SUBUNIT B"/>
    <property type="match status" value="1"/>
</dbReference>
<evidence type="ECO:0000256" key="8">
    <source>
        <dbReference type="ARBA" id="ARBA00022792"/>
    </source>
</evidence>
<evidence type="ECO:0000256" key="5">
    <source>
        <dbReference type="ARBA" id="ARBA00016383"/>
    </source>
</evidence>
<accession>A0AAV6TYN7</accession>
<dbReference type="AlphaFoldDB" id="A0AAV6TYN7"/>
<comment type="subcellular location">
    <subcellularLocation>
        <location evidence="2">Mitochondrion inner membrane</location>
        <topology evidence="2">Peripheral membrane protein</topology>
        <orientation evidence="2">Matrix side</orientation>
    </subcellularLocation>
</comment>
<keyword evidence="8" id="KW-0999">Mitochondrion inner membrane</keyword>
<evidence type="ECO:0000256" key="13">
    <source>
        <dbReference type="ARBA" id="ARBA00030360"/>
    </source>
</evidence>
<dbReference type="PANTHER" id="PTHR12485:SF1">
    <property type="entry name" value="NADH DEHYDROGENASE [UBIQUINONE] 1 ALPHA SUBCOMPLEX SUBUNIT 7"/>
    <property type="match status" value="1"/>
</dbReference>
<comment type="similarity">
    <text evidence="3">Belongs to the complex I NDUFA7 subunit family.</text>
</comment>
<evidence type="ECO:0000256" key="11">
    <source>
        <dbReference type="ARBA" id="ARBA00023128"/>
    </source>
</evidence>
<evidence type="ECO:0000256" key="6">
    <source>
        <dbReference type="ARBA" id="ARBA00022448"/>
    </source>
</evidence>
<evidence type="ECO:0000313" key="15">
    <source>
        <dbReference type="EMBL" id="KAG8176435.1"/>
    </source>
</evidence>
<keyword evidence="16" id="KW-1185">Reference proteome</keyword>
<sequence>MSKVAPRSLAPFLKWVRDFLLGREFVNSLRFQDFVATRSPPPPNLPEGPSHKLSNNYYFTRDGRHVARPPVVLLEDTKRKALIGGAKENAENKAVTGRKLGHVFPGKPYDWEQVSK</sequence>